<dbReference type="Pfam" id="PF24289">
    <property type="entry name" value="DUF7477"/>
    <property type="match status" value="1"/>
</dbReference>
<dbReference type="AlphaFoldDB" id="W9SR42"/>
<evidence type="ECO:0000256" key="1">
    <source>
        <dbReference type="SAM" id="Phobius"/>
    </source>
</evidence>
<accession>W9SR42</accession>
<sequence length="400" mass="45174">MTFGGFMIHVAAVRDRIFTARADVVKALHDGVFFLIGASVAILPLKQQSPFETHYWTMVAFLIVVCIYVVTGLASIKFSGFAEEVTTNVSLLSGLLASLLLFLIMVPALGWACLVSWTLYVVIVTYKMLSSGHPQQQQDNQCHDLENHVPIQNCAKRRKPATQWISVYNFHLDMKQRYHYDVKGSRLSPKIAEGKEDGLFVSSVASCSNLWALIMDEGTGFSDQVYDLSPFFLHDEWIKKRREKDFYITAIAGADDGSSLVVMSKGTQFLNQRYKVNDSFPFQWIKGKREKGYYVTAMATSGRRWAIVVSKGAGFSEQFVEVDSKYPSERIRGRWKSDCFITAAAATVDQAAFVLSVPRTKPDSYKQETYRSSSFPSKCIRENWEKNLYVTTICYGQTIS</sequence>
<dbReference type="eggNOG" id="KOG1164">
    <property type="taxonomic scope" value="Eukaryota"/>
</dbReference>
<feature type="transmembrane region" description="Helical" evidence="1">
    <location>
        <begin position="96"/>
        <end position="123"/>
    </location>
</feature>
<feature type="domain" description="DUF7477" evidence="2">
    <location>
        <begin position="155"/>
        <end position="400"/>
    </location>
</feature>
<dbReference type="PANTHER" id="PTHR34115:SF13">
    <property type="entry name" value="RPB1A"/>
    <property type="match status" value="1"/>
</dbReference>
<evidence type="ECO:0000313" key="3">
    <source>
        <dbReference type="EMBL" id="EXC21501.1"/>
    </source>
</evidence>
<organism evidence="3 4">
    <name type="scientific">Morus notabilis</name>
    <dbReference type="NCBI Taxonomy" id="981085"/>
    <lineage>
        <taxon>Eukaryota</taxon>
        <taxon>Viridiplantae</taxon>
        <taxon>Streptophyta</taxon>
        <taxon>Embryophyta</taxon>
        <taxon>Tracheophyta</taxon>
        <taxon>Spermatophyta</taxon>
        <taxon>Magnoliopsida</taxon>
        <taxon>eudicotyledons</taxon>
        <taxon>Gunneridae</taxon>
        <taxon>Pentapetalae</taxon>
        <taxon>rosids</taxon>
        <taxon>fabids</taxon>
        <taxon>Rosales</taxon>
        <taxon>Moraceae</taxon>
        <taxon>Moreae</taxon>
        <taxon>Morus</taxon>
    </lineage>
</organism>
<evidence type="ECO:0000313" key="4">
    <source>
        <dbReference type="Proteomes" id="UP000030645"/>
    </source>
</evidence>
<dbReference type="EMBL" id="KE345945">
    <property type="protein sequence ID" value="EXC21501.1"/>
    <property type="molecule type" value="Genomic_DNA"/>
</dbReference>
<dbReference type="InterPro" id="IPR053258">
    <property type="entry name" value="Ca-permeable_cation_channel"/>
</dbReference>
<name>W9SR42_9ROSA</name>
<reference evidence="4" key="1">
    <citation type="submission" date="2013-01" db="EMBL/GenBank/DDBJ databases">
        <title>Draft Genome Sequence of a Mulberry Tree, Morus notabilis C.K. Schneid.</title>
        <authorList>
            <person name="He N."/>
            <person name="Zhao S."/>
        </authorList>
    </citation>
    <scope>NUCLEOTIDE SEQUENCE</scope>
</reference>
<proteinExistence type="predicted"/>
<dbReference type="InterPro" id="IPR055900">
    <property type="entry name" value="DUF7477"/>
</dbReference>
<keyword evidence="1" id="KW-0812">Transmembrane</keyword>
<keyword evidence="1" id="KW-0472">Membrane</keyword>
<protein>
    <recommendedName>
        <fullName evidence="2">DUF7477 domain-containing protein</fullName>
    </recommendedName>
</protein>
<dbReference type="STRING" id="981085.W9SR42"/>
<feature type="transmembrane region" description="Helical" evidence="1">
    <location>
        <begin position="55"/>
        <end position="76"/>
    </location>
</feature>
<keyword evidence="4" id="KW-1185">Reference proteome</keyword>
<keyword evidence="1" id="KW-1133">Transmembrane helix</keyword>
<dbReference type="Proteomes" id="UP000030645">
    <property type="component" value="Unassembled WGS sequence"/>
</dbReference>
<evidence type="ECO:0000259" key="2">
    <source>
        <dbReference type="Pfam" id="PF24289"/>
    </source>
</evidence>
<gene>
    <name evidence="3" type="ORF">L484_014856</name>
</gene>
<dbReference type="PANTHER" id="PTHR34115">
    <property type="entry name" value="PROTEIN, PUTATIVE-RELATED"/>
    <property type="match status" value="1"/>
</dbReference>